<dbReference type="Proteomes" id="UP000558284">
    <property type="component" value="Unassembled WGS sequence"/>
</dbReference>
<name>A0A838BAR7_9HYPH</name>
<evidence type="ECO:0000313" key="1">
    <source>
        <dbReference type="EMBL" id="MBA1143089.1"/>
    </source>
</evidence>
<keyword evidence="2" id="KW-1185">Reference proteome</keyword>
<dbReference type="RefSeq" id="WP_181060121.1">
    <property type="nucleotide sequence ID" value="NZ_JACDTY010000012.1"/>
</dbReference>
<organism evidence="1 2">
    <name type="scientific">Mesorhizobium neociceri</name>
    <dbReference type="NCBI Taxonomy" id="1307853"/>
    <lineage>
        <taxon>Bacteria</taxon>
        <taxon>Pseudomonadati</taxon>
        <taxon>Pseudomonadota</taxon>
        <taxon>Alphaproteobacteria</taxon>
        <taxon>Hyphomicrobiales</taxon>
        <taxon>Phyllobacteriaceae</taxon>
        <taxon>Mesorhizobium</taxon>
    </lineage>
</organism>
<dbReference type="EMBL" id="JACDTY010000012">
    <property type="protein sequence ID" value="MBA1143089.1"/>
    <property type="molecule type" value="Genomic_DNA"/>
</dbReference>
<accession>A0A838BAR7</accession>
<gene>
    <name evidence="1" type="ORF">H0241_22975</name>
</gene>
<reference evidence="1 2" key="1">
    <citation type="submission" date="2020-07" db="EMBL/GenBank/DDBJ databases">
        <title>Definition of the novel symbiovar canariense within Mesorhizobium novociceri, a new species of genus Mesorhizobium nodulating Cicer canariense in the Caldera de Taburiente National Park (La Palma, Canary Islands).</title>
        <authorList>
            <person name="Leon-Barrios M."/>
            <person name="Perez-Yepez J."/>
            <person name="Flores-Felix J.D."/>
            <person name="Ramirez-Baena M.H."/>
            <person name="Pulido-Suarez L."/>
            <person name="Igual J.M."/>
            <person name="Velazquez E."/>
            <person name="Peix A."/>
        </authorList>
    </citation>
    <scope>NUCLEOTIDE SEQUENCE [LARGE SCALE GENOMIC DNA]</scope>
    <source>
        <strain evidence="1 2">CCANP35</strain>
    </source>
</reference>
<evidence type="ECO:0000313" key="2">
    <source>
        <dbReference type="Proteomes" id="UP000558284"/>
    </source>
</evidence>
<proteinExistence type="predicted"/>
<comment type="caution">
    <text evidence="1">The sequence shown here is derived from an EMBL/GenBank/DDBJ whole genome shotgun (WGS) entry which is preliminary data.</text>
</comment>
<sequence>MGETRPLMTVSINEAVTKIHVTIAGRENSLGYDYWGEGDRQSEIAKAHLDARRWAEYYHAKMVERYS</sequence>
<dbReference type="AlphaFoldDB" id="A0A838BAR7"/>
<protein>
    <submittedName>
        <fullName evidence="1">Uncharacterized protein</fullName>
    </submittedName>
</protein>